<dbReference type="PaxDb" id="5507-FOXG_05886P0"/>
<dbReference type="PANTHER" id="PTHR28156:SF1">
    <property type="entry name" value="FAS1 DOMAIN-CONTAINING PROTEIN YDR262W"/>
    <property type="match status" value="1"/>
</dbReference>
<dbReference type="Gene3D" id="2.30.180.10">
    <property type="entry name" value="FAS1 domain"/>
    <property type="match status" value="1"/>
</dbReference>
<dbReference type="PROSITE" id="PS50213">
    <property type="entry name" value="FAS1"/>
    <property type="match status" value="1"/>
</dbReference>
<dbReference type="InterPro" id="IPR036378">
    <property type="entry name" value="FAS1_dom_sf"/>
</dbReference>
<dbReference type="STRING" id="660025.F9FSQ9"/>
<reference evidence="3" key="1">
    <citation type="journal article" date="2012" name="Mol. Plant Microbe Interact.">
        <title>A highly conserved effector in Fusarium oxysporum is required for full virulence on Arabidopsis.</title>
        <authorList>
            <person name="Thatcher L.F."/>
            <person name="Gardiner D.M."/>
            <person name="Kazan K."/>
            <person name="Manners J."/>
        </authorList>
    </citation>
    <scope>NUCLEOTIDE SEQUENCE [LARGE SCALE GENOMIC DNA]</scope>
    <source>
        <strain evidence="3">Fo5176</strain>
    </source>
</reference>
<dbReference type="EMBL" id="AFQF01002565">
    <property type="protein sequence ID" value="EGU80061.1"/>
    <property type="molecule type" value="Genomic_DNA"/>
</dbReference>
<dbReference type="OrthoDB" id="5551751at2759"/>
<accession>F9FSQ9</accession>
<protein>
    <recommendedName>
        <fullName evidence="2">FAS1 domain-containing protein</fullName>
    </recommendedName>
</protein>
<feature type="domain" description="FAS1" evidence="2">
    <location>
        <begin position="61"/>
        <end position="208"/>
    </location>
</feature>
<organism evidence="3">
    <name type="scientific">Fusarium oxysporum (strain Fo5176)</name>
    <name type="common">Fusarium vascular wilt</name>
    <dbReference type="NCBI Taxonomy" id="660025"/>
    <lineage>
        <taxon>Eukaryota</taxon>
        <taxon>Fungi</taxon>
        <taxon>Dikarya</taxon>
        <taxon>Ascomycota</taxon>
        <taxon>Pezizomycotina</taxon>
        <taxon>Sordariomycetes</taxon>
        <taxon>Hypocreomycetidae</taxon>
        <taxon>Hypocreales</taxon>
        <taxon>Nectriaceae</taxon>
        <taxon>Fusarium</taxon>
        <taxon>Fusarium oxysporum species complex</taxon>
    </lineage>
</organism>
<dbReference type="PANTHER" id="PTHR28156">
    <property type="entry name" value="FAS1 DOMAIN-CONTAINING PROTEIN YDR262W"/>
    <property type="match status" value="1"/>
</dbReference>
<dbReference type="InterPro" id="IPR040200">
    <property type="entry name" value="Mug57-like"/>
</dbReference>
<dbReference type="SUPFAM" id="SSF82153">
    <property type="entry name" value="FAS1 domain"/>
    <property type="match status" value="1"/>
</dbReference>
<comment type="caution">
    <text evidence="3">The sequence shown here is derived from an EMBL/GenBank/DDBJ whole genome shotgun (WGS) entry which is preliminary data.</text>
</comment>
<dbReference type="AlphaFoldDB" id="F9FSQ9"/>
<evidence type="ECO:0000259" key="2">
    <source>
        <dbReference type="PROSITE" id="PS50213"/>
    </source>
</evidence>
<evidence type="ECO:0000256" key="1">
    <source>
        <dbReference type="ARBA" id="ARBA00022729"/>
    </source>
</evidence>
<sequence length="211" mass="23266">MIADPQRMYQTCDATFWSLFSLTTASQSPLRDNQAPLPKPPIPLKGHLPLMSSNPPSVQPSVALGDILGSNRGLTSFSSFARMQPSTDTRLSDLSTNTTVLAPLNSAVDALPRKPWEQPADYNNFGADAYEGDGGQDRARENMKRFVEAHLVPVSPWEKGEKSKTLGGKEVWWEVKEGRRVIMPDEVEVERVASQVGNGELWILKGVLNYA</sequence>
<dbReference type="InterPro" id="IPR000782">
    <property type="entry name" value="FAS1_domain"/>
</dbReference>
<name>F9FSQ9_FUSOF</name>
<gene>
    <name evidence="3" type="ORF">FOXB_09440</name>
</gene>
<proteinExistence type="predicted"/>
<keyword evidence="1" id="KW-0732">Signal</keyword>
<evidence type="ECO:0000313" key="3">
    <source>
        <dbReference type="EMBL" id="EGU80061.1"/>
    </source>
</evidence>